<evidence type="ECO:0000313" key="2">
    <source>
        <dbReference type="Proteomes" id="UP000634136"/>
    </source>
</evidence>
<sequence length="36" mass="3667">MVVENRASHVPLMGARQRCGDDVVVVGKMNGGGGGI</sequence>
<dbReference type="Proteomes" id="UP000634136">
    <property type="component" value="Unassembled WGS sequence"/>
</dbReference>
<comment type="caution">
    <text evidence="1">The sequence shown here is derived from an EMBL/GenBank/DDBJ whole genome shotgun (WGS) entry which is preliminary data.</text>
</comment>
<dbReference type="EMBL" id="JAAIUW010000008">
    <property type="protein sequence ID" value="KAF7820456.1"/>
    <property type="molecule type" value="Genomic_DNA"/>
</dbReference>
<gene>
    <name evidence="1" type="ORF">G2W53_025911</name>
</gene>
<proteinExistence type="predicted"/>
<name>A0A834TG50_9FABA</name>
<protein>
    <submittedName>
        <fullName evidence="1">Uncharacterized protein</fullName>
    </submittedName>
</protein>
<accession>A0A834TG50</accession>
<dbReference type="AlphaFoldDB" id="A0A834TG50"/>
<evidence type="ECO:0000313" key="1">
    <source>
        <dbReference type="EMBL" id="KAF7820456.1"/>
    </source>
</evidence>
<keyword evidence="2" id="KW-1185">Reference proteome</keyword>
<reference evidence="1" key="1">
    <citation type="submission" date="2020-09" db="EMBL/GenBank/DDBJ databases">
        <title>Genome-Enabled Discovery of Anthraquinone Biosynthesis in Senna tora.</title>
        <authorList>
            <person name="Kang S.-H."/>
            <person name="Pandey R.P."/>
            <person name="Lee C.-M."/>
            <person name="Sim J.-S."/>
            <person name="Jeong J.-T."/>
            <person name="Choi B.-S."/>
            <person name="Jung M."/>
            <person name="Ginzburg D."/>
            <person name="Zhao K."/>
            <person name="Won S.Y."/>
            <person name="Oh T.-J."/>
            <person name="Yu Y."/>
            <person name="Kim N.-H."/>
            <person name="Lee O.R."/>
            <person name="Lee T.-H."/>
            <person name="Bashyal P."/>
            <person name="Kim T.-S."/>
            <person name="Lee W.-H."/>
            <person name="Kawkins C."/>
            <person name="Kim C.-K."/>
            <person name="Kim J.S."/>
            <person name="Ahn B.O."/>
            <person name="Rhee S.Y."/>
            <person name="Sohng J.K."/>
        </authorList>
    </citation>
    <scope>NUCLEOTIDE SEQUENCE</scope>
    <source>
        <tissue evidence="1">Leaf</tissue>
    </source>
</reference>
<organism evidence="1 2">
    <name type="scientific">Senna tora</name>
    <dbReference type="NCBI Taxonomy" id="362788"/>
    <lineage>
        <taxon>Eukaryota</taxon>
        <taxon>Viridiplantae</taxon>
        <taxon>Streptophyta</taxon>
        <taxon>Embryophyta</taxon>
        <taxon>Tracheophyta</taxon>
        <taxon>Spermatophyta</taxon>
        <taxon>Magnoliopsida</taxon>
        <taxon>eudicotyledons</taxon>
        <taxon>Gunneridae</taxon>
        <taxon>Pentapetalae</taxon>
        <taxon>rosids</taxon>
        <taxon>fabids</taxon>
        <taxon>Fabales</taxon>
        <taxon>Fabaceae</taxon>
        <taxon>Caesalpinioideae</taxon>
        <taxon>Cassia clade</taxon>
        <taxon>Senna</taxon>
    </lineage>
</organism>